<name>A0A9D1VT01_9FIRM</name>
<dbReference type="InterPro" id="IPR001851">
    <property type="entry name" value="ABC_transp_permease"/>
</dbReference>
<dbReference type="Pfam" id="PF02653">
    <property type="entry name" value="BPD_transp_2"/>
    <property type="match status" value="1"/>
</dbReference>
<evidence type="ECO:0000313" key="7">
    <source>
        <dbReference type="EMBL" id="HIX46063.1"/>
    </source>
</evidence>
<dbReference type="Proteomes" id="UP000824249">
    <property type="component" value="Unassembled WGS sequence"/>
</dbReference>
<evidence type="ECO:0000256" key="4">
    <source>
        <dbReference type="ARBA" id="ARBA00022989"/>
    </source>
</evidence>
<proteinExistence type="predicted"/>
<dbReference type="EMBL" id="DXFD01000002">
    <property type="protein sequence ID" value="HIX46063.1"/>
    <property type="molecule type" value="Genomic_DNA"/>
</dbReference>
<accession>A0A9D1VT01</accession>
<evidence type="ECO:0000313" key="8">
    <source>
        <dbReference type="Proteomes" id="UP000824249"/>
    </source>
</evidence>
<reference evidence="7" key="1">
    <citation type="journal article" date="2021" name="PeerJ">
        <title>Extensive microbial diversity within the chicken gut microbiome revealed by metagenomics and culture.</title>
        <authorList>
            <person name="Gilroy R."/>
            <person name="Ravi A."/>
            <person name="Getino M."/>
            <person name="Pursley I."/>
            <person name="Horton D.L."/>
            <person name="Alikhan N.F."/>
            <person name="Baker D."/>
            <person name="Gharbi K."/>
            <person name="Hall N."/>
            <person name="Watson M."/>
            <person name="Adriaenssens E.M."/>
            <person name="Foster-Nyarko E."/>
            <person name="Jarju S."/>
            <person name="Secka A."/>
            <person name="Antonio M."/>
            <person name="Oren A."/>
            <person name="Chaudhuri R.R."/>
            <person name="La Ragione R."/>
            <person name="Hildebrand F."/>
            <person name="Pallen M.J."/>
        </authorList>
    </citation>
    <scope>NUCLEOTIDE SEQUENCE</scope>
    <source>
        <strain evidence="7">26628</strain>
    </source>
</reference>
<feature type="transmembrane region" description="Helical" evidence="6">
    <location>
        <begin position="7"/>
        <end position="28"/>
    </location>
</feature>
<feature type="transmembrane region" description="Helical" evidence="6">
    <location>
        <begin position="271"/>
        <end position="292"/>
    </location>
</feature>
<evidence type="ECO:0000256" key="3">
    <source>
        <dbReference type="ARBA" id="ARBA00022692"/>
    </source>
</evidence>
<evidence type="ECO:0000256" key="2">
    <source>
        <dbReference type="ARBA" id="ARBA00022475"/>
    </source>
</evidence>
<feature type="transmembrane region" description="Helical" evidence="6">
    <location>
        <begin position="245"/>
        <end position="265"/>
    </location>
</feature>
<dbReference type="GO" id="GO:0005886">
    <property type="term" value="C:plasma membrane"/>
    <property type="evidence" value="ECO:0007669"/>
    <property type="project" value="UniProtKB-SubCell"/>
</dbReference>
<evidence type="ECO:0000256" key="5">
    <source>
        <dbReference type="ARBA" id="ARBA00023136"/>
    </source>
</evidence>
<feature type="transmembrane region" description="Helical" evidence="6">
    <location>
        <begin position="48"/>
        <end position="76"/>
    </location>
</feature>
<feature type="transmembrane region" description="Helical" evidence="6">
    <location>
        <begin position="135"/>
        <end position="157"/>
    </location>
</feature>
<feature type="transmembrane region" description="Helical" evidence="6">
    <location>
        <begin position="187"/>
        <end position="204"/>
    </location>
</feature>
<dbReference type="AlphaFoldDB" id="A0A9D1VT01"/>
<feature type="transmembrane region" description="Helical" evidence="6">
    <location>
        <begin position="210"/>
        <end position="233"/>
    </location>
</feature>
<keyword evidence="4 6" id="KW-1133">Transmembrane helix</keyword>
<evidence type="ECO:0000256" key="6">
    <source>
        <dbReference type="SAM" id="Phobius"/>
    </source>
</evidence>
<comment type="caution">
    <text evidence="7">The sequence shown here is derived from an EMBL/GenBank/DDBJ whole genome shotgun (WGS) entry which is preliminary data.</text>
</comment>
<sequence length="306" mass="32351">MFFLNQVGTVLEMGFIYAVVALGVYITYKILDFPDLSVDGTFPLGGVVFSVLLTAGCPWAVAMVASFAAGCAAGLVTGLLHVKLKINGLLSGIITMTALLSVNYLIAGGPMVSFAKETTLLQNGFVNGFDRLGAAYIQVALTLVLLAACKVALDLFLKTKMGFLLRATGDNPQMVTQLGKNIDNYKMLGLSLANGLVALAGSLYCQYNSVFNSSMGTGTVVIALACVIIGCVVSKHIRRMKDTTGVIIGAVAYYAILTVAMLLLGSDYTQLIVAVLFVLVLVFDSGLIGRAVKKLFGGRKKEEHHA</sequence>
<organism evidence="7 8">
    <name type="scientific">Candidatus Borkfalkia faecigallinarum</name>
    <dbReference type="NCBI Taxonomy" id="2838509"/>
    <lineage>
        <taxon>Bacteria</taxon>
        <taxon>Bacillati</taxon>
        <taxon>Bacillota</taxon>
        <taxon>Clostridia</taxon>
        <taxon>Christensenellales</taxon>
        <taxon>Christensenellaceae</taxon>
        <taxon>Candidatus Borkfalkia</taxon>
    </lineage>
</organism>
<keyword evidence="3 6" id="KW-0812">Transmembrane</keyword>
<dbReference type="GO" id="GO:0022857">
    <property type="term" value="F:transmembrane transporter activity"/>
    <property type="evidence" value="ECO:0007669"/>
    <property type="project" value="InterPro"/>
</dbReference>
<keyword evidence="5 6" id="KW-0472">Membrane</keyword>
<dbReference type="PANTHER" id="PTHR32196">
    <property type="entry name" value="ABC TRANSPORTER PERMEASE PROTEIN YPHD-RELATED-RELATED"/>
    <property type="match status" value="1"/>
</dbReference>
<reference evidence="7" key="2">
    <citation type="submission" date="2021-04" db="EMBL/GenBank/DDBJ databases">
        <authorList>
            <person name="Gilroy R."/>
        </authorList>
    </citation>
    <scope>NUCLEOTIDE SEQUENCE</scope>
    <source>
        <strain evidence="7">26628</strain>
    </source>
</reference>
<feature type="transmembrane region" description="Helical" evidence="6">
    <location>
        <begin position="88"/>
        <end position="115"/>
    </location>
</feature>
<keyword evidence="2" id="KW-1003">Cell membrane</keyword>
<protein>
    <submittedName>
        <fullName evidence="7">ABC transporter permease</fullName>
    </submittedName>
</protein>
<gene>
    <name evidence="7" type="ORF">H9737_00030</name>
</gene>
<comment type="subcellular location">
    <subcellularLocation>
        <location evidence="1">Cell membrane</location>
        <topology evidence="1">Multi-pass membrane protein</topology>
    </subcellularLocation>
</comment>
<evidence type="ECO:0000256" key="1">
    <source>
        <dbReference type="ARBA" id="ARBA00004651"/>
    </source>
</evidence>
<dbReference type="CDD" id="cd06574">
    <property type="entry name" value="TM_PBP1_branched-chain-AA_like"/>
    <property type="match status" value="1"/>
</dbReference>
<dbReference type="PANTHER" id="PTHR32196:SF69">
    <property type="entry name" value="BRANCHED-CHAIN AMINO ACID TRANSPORT SYSTEM, PERMEASE PROTEIN"/>
    <property type="match status" value="1"/>
</dbReference>